<protein>
    <submittedName>
        <fullName evidence="2">Uncharacterized protein</fullName>
    </submittedName>
</protein>
<accession>A0A177WTD0</accession>
<feature type="region of interest" description="Disordered" evidence="1">
    <location>
        <begin position="1864"/>
        <end position="1892"/>
    </location>
</feature>
<reference evidence="2 3" key="2">
    <citation type="submission" date="2016-05" db="EMBL/GenBank/DDBJ databases">
        <title>Lineage-specific infection strategies underlie the spectrum of fungal disease in amphibians.</title>
        <authorList>
            <person name="Cuomo C.A."/>
            <person name="Farrer R.A."/>
            <person name="James T."/>
            <person name="Longcore J."/>
            <person name="Birren B."/>
        </authorList>
    </citation>
    <scope>NUCLEOTIDE SEQUENCE [LARGE SCALE GENOMIC DNA]</scope>
    <source>
        <strain evidence="2 3">JEL423</strain>
    </source>
</reference>
<name>A0A177WTD0_BATDL</name>
<organism evidence="2 3">
    <name type="scientific">Batrachochytrium dendrobatidis (strain JEL423)</name>
    <dbReference type="NCBI Taxonomy" id="403673"/>
    <lineage>
        <taxon>Eukaryota</taxon>
        <taxon>Fungi</taxon>
        <taxon>Fungi incertae sedis</taxon>
        <taxon>Chytridiomycota</taxon>
        <taxon>Chytridiomycota incertae sedis</taxon>
        <taxon>Chytridiomycetes</taxon>
        <taxon>Rhizophydiales</taxon>
        <taxon>Rhizophydiales incertae sedis</taxon>
        <taxon>Batrachochytrium</taxon>
    </lineage>
</organism>
<feature type="compositionally biased region" description="Polar residues" evidence="1">
    <location>
        <begin position="25"/>
        <end position="42"/>
    </location>
</feature>
<sequence>MVTSKTIRNIRFVDPSLGSEHIHHNTYSKSSEPATPDSRFSTTAGIDRIQPTTSLWHPCHSHLVVSLCDSLMHLDKSLNGFADVSSPTRSGLFSNPSTASSSAALVTIHTVNRSLLHELLPIIVEQFPSSDRSNAMQSENDLQSDNHHKLSDSTRVMDTLFDPFTSKSASRSVQAAQACISALNYAICLEAAWHRDALKSILPIDPLLQQKLSQDKIHAGKIRILLVALFVLLSRRMDRNKLLAVFMTPILRNVNADTSSAWSMSTVTDVVCQGFMSIICPHTKSHVFGKSSVSSTLSVCQNWSVHMASKAREQLGDFMIVLRNAVGLYDQNKDRTALNIAESFIRRVLKYLSSTDHTLNNVDQLKIVLSVYGDCMHFIPSSFHTRLPPKTVKILLHPLLILKHTITHICRLAIWHPTLRNHASSVLKTAVASIRKYIKERSDSSAYPPVLMTDTNILLEICEYIEIIADAIYTGANSTNEYSAKSFAGISTSSTINMSSSTPVSSVNFLVLQSSSAELLAAWALNCSSYRVVQVFLLPFVMQLVGLESNWRVCEQLLLRFLGQEGSISEMIAFQNHHQTSSASNPWLRESVLKWLVTLACHRSLNETTSDTAQIEISTISSKLICPSTLVSIRIFAARVLGFILPIDSAISNCLISLFDDPSYQIRMHIAQVMVIVGLNSRSSDPRHTFCYHELYGNCGMTSNKMESSGTASRPRIASPYSFFLTYLDKMFFGQKSLAMSLREMETIGLWAYYITRHIMFQCPVFCDRLLKTPACANQRSIARFALDLFNRLVKLQDQATKSTQYSNQRINAGSNISGVDEDQFRRSGIMCVVSGVLEGSWMLTENISLKKRPTPPFCDAIVLDAFTPLLLRLRHDPSILVRTECVELCARLVNAKTDRVKDESILIPSSKVSLAWQDPNAADLPFLHGLYKIVLGISGNDGLVCFNLNPHGRDTMTAMNPFPFDDIDQDPNFVKLCQTVVTHGRRYHLLPFYNIQSPLNAFQPSNLDTVIKKGFSQENTSVPNPPVPVDMSEDTDADARHQPKNEHATSESTHVQSMKHSLPSTALEDGHNPMPNFTPPLLSTLAAQSHPAPKTFKSSQDQSKPTLNFFNSVDDPADTEIIQSIYADLQRQFEKASIGSRENQKSQALYVGPLPNPIIEQTNDAKKPTCDVASQSTQTLPNPTVFESVNNSHNHSTNLLDWSQSPHLETNRDISADYAAIFAATIDNIGKETRPDINSTLLQEYATKTASLQFNSADKSNQILSNDRFSIILDDIVLEQRDKLTLIDTNYKFADAVWANVAAAEHQVSEVQDDKIKFDAPKDMLSFDSVVPATPLVSMTKGDKLLKEYSSNTRGANMLLQNTTAISSPRPNFEDEVCDTDAPGLQDQKKDGLQPRIPNVMPETHPTAALFHTMRMSGLDQHSFKEHNFEESKHDTCHLPIKNTAVDRSMVVEDLNFGDNDPYDSPNGTPSRINNACTENPGTSFLAPSAMPLPYQNIGTMYKEKQVLTGRHLGDGIIIDSDDPALTTTVSAFTTLGRDTSPILKNHQHAIPNNFNSTYGYANADEFSQGQYPTENLGDGSESRFSASHALMTGQSQSHLDFTSIDQSTVSPLTNPLEVPQIVRPHIPTPVIPFWPHNVSKTRQSNSDSKADVLNNHVPAISNSIVVYSTDLVANPLVRSRLFSAMELALRHLVFDTIQKQTINYSELYGDGLVYGSLLSLATLPVSQGMSKNESNKRRIRTDDDMDDFIVKEALHPALKLVFRLDQPLLIDACVDVSIPTDDQLKHRDRLSSWLHALTLVHRHLLPLSRILFKAEWRMKSKITEAQALVIVRDQISVSRQTGGGSIRAATRGLQMLKAALEADNDRDDLPPRAQSHDVRDSDESVNLNPDPKSFLQWMREAVP</sequence>
<reference evidence="2 3" key="1">
    <citation type="submission" date="2006-10" db="EMBL/GenBank/DDBJ databases">
        <title>The Genome Sequence of Batrachochytrium dendrobatidis JEL423.</title>
        <authorList>
            <consortium name="The Broad Institute Genome Sequencing Platform"/>
            <person name="Birren B."/>
            <person name="Lander E."/>
            <person name="Galagan J."/>
            <person name="Cuomo C."/>
            <person name="Devon K."/>
            <person name="Jaffe D."/>
            <person name="Butler J."/>
            <person name="Alvarez P."/>
            <person name="Gnerre S."/>
            <person name="Grabherr M."/>
            <person name="Kleber M."/>
            <person name="Mauceli E."/>
            <person name="Brockman W."/>
            <person name="Young S."/>
            <person name="LaButti K."/>
            <person name="Sykes S."/>
            <person name="DeCaprio D."/>
            <person name="Crawford M."/>
            <person name="Koehrsen M."/>
            <person name="Engels R."/>
            <person name="Montgomery P."/>
            <person name="Pearson M."/>
            <person name="Howarth C."/>
            <person name="Larson L."/>
            <person name="White J."/>
            <person name="O'Leary S."/>
            <person name="Kodira C."/>
            <person name="Zeng Q."/>
            <person name="Yandava C."/>
            <person name="Alvarado L."/>
            <person name="Longcore J."/>
            <person name="James T."/>
        </authorList>
    </citation>
    <scope>NUCLEOTIDE SEQUENCE [LARGE SCALE GENOMIC DNA]</scope>
    <source>
        <strain evidence="2 3">JEL423</strain>
    </source>
</reference>
<feature type="region of interest" description="Disordered" evidence="1">
    <location>
        <begin position="1017"/>
        <end position="1067"/>
    </location>
</feature>
<dbReference type="InterPro" id="IPR016024">
    <property type="entry name" value="ARM-type_fold"/>
</dbReference>
<dbReference type="OrthoDB" id="2131575at2759"/>
<dbReference type="SUPFAM" id="SSF48371">
    <property type="entry name" value="ARM repeat"/>
    <property type="match status" value="1"/>
</dbReference>
<proteinExistence type="predicted"/>
<evidence type="ECO:0000313" key="3">
    <source>
        <dbReference type="Proteomes" id="UP000077115"/>
    </source>
</evidence>
<feature type="region of interest" description="Disordered" evidence="1">
    <location>
        <begin position="23"/>
        <end position="42"/>
    </location>
</feature>
<dbReference type="Proteomes" id="UP000077115">
    <property type="component" value="Unassembled WGS sequence"/>
</dbReference>
<feature type="compositionally biased region" description="Polar residues" evidence="1">
    <location>
        <begin position="1051"/>
        <end position="1065"/>
    </location>
</feature>
<evidence type="ECO:0000256" key="1">
    <source>
        <dbReference type="SAM" id="MobiDB-lite"/>
    </source>
</evidence>
<feature type="compositionally biased region" description="Basic and acidic residues" evidence="1">
    <location>
        <begin position="1038"/>
        <end position="1050"/>
    </location>
</feature>
<gene>
    <name evidence="2" type="ORF">BDEG_26761</name>
</gene>
<dbReference type="EMBL" id="DS022310">
    <property type="protein sequence ID" value="OAJ43398.1"/>
    <property type="molecule type" value="Genomic_DNA"/>
</dbReference>
<feature type="compositionally biased region" description="Basic and acidic residues" evidence="1">
    <location>
        <begin position="1869"/>
        <end position="1884"/>
    </location>
</feature>
<dbReference type="VEuPathDB" id="FungiDB:BDEG_26761"/>
<evidence type="ECO:0000313" key="2">
    <source>
        <dbReference type="EMBL" id="OAJ43398.1"/>
    </source>
</evidence>